<protein>
    <submittedName>
        <fullName evidence="1">Uncharacterized protein</fullName>
    </submittedName>
</protein>
<proteinExistence type="predicted"/>
<dbReference type="Gramene" id="EFJ07148">
    <property type="protein sequence ID" value="EFJ07148"/>
    <property type="gene ID" value="SELMODRAFT_430035"/>
</dbReference>
<dbReference type="Proteomes" id="UP000001514">
    <property type="component" value="Unassembled WGS sequence"/>
</dbReference>
<dbReference type="HOGENOM" id="CLU_1226598_0_0_1"/>
<evidence type="ECO:0000313" key="1">
    <source>
        <dbReference type="EMBL" id="EFJ07148.1"/>
    </source>
</evidence>
<dbReference type="EMBL" id="GL377688">
    <property type="protein sequence ID" value="EFJ07148.1"/>
    <property type="molecule type" value="Genomic_DNA"/>
</dbReference>
<name>D8T842_SELML</name>
<organism evidence="2">
    <name type="scientific">Selaginella moellendorffii</name>
    <name type="common">Spikemoss</name>
    <dbReference type="NCBI Taxonomy" id="88036"/>
    <lineage>
        <taxon>Eukaryota</taxon>
        <taxon>Viridiplantae</taxon>
        <taxon>Streptophyta</taxon>
        <taxon>Embryophyta</taxon>
        <taxon>Tracheophyta</taxon>
        <taxon>Lycopodiopsida</taxon>
        <taxon>Selaginellales</taxon>
        <taxon>Selaginellaceae</taxon>
        <taxon>Selaginella</taxon>
    </lineage>
</organism>
<sequence length="226" mass="25456">MCQIILIMGRQIRSKRQRRLSQVMDEFSITHDHDLEEDQAVVANNAAATNNALALDQAADLANTANDLAQQPQQPQQPQQHHHHRSAKSLWKIVKVPVLLLGSLFGLGEHYMSDYFDSMGTGDALRDARLRVWLRQDPSLADRHYMMVQSGMRYYRGSRSVAFGLARSIGLRTQLSRIPCRGCSNCFSPAKDQKKNEKEKGREFGLKKWCGIPGARSRHEAASVDG</sequence>
<evidence type="ECO:0000313" key="2">
    <source>
        <dbReference type="Proteomes" id="UP000001514"/>
    </source>
</evidence>
<accession>D8T842</accession>
<dbReference type="AlphaFoldDB" id="D8T842"/>
<gene>
    <name evidence="1" type="ORF">SELMODRAFT_430035</name>
</gene>
<dbReference type="InParanoid" id="D8T842"/>
<dbReference type="KEGG" id="smo:SELMODRAFT_430035"/>
<keyword evidence="2" id="KW-1185">Reference proteome</keyword>
<reference evidence="1 2" key="1">
    <citation type="journal article" date="2011" name="Science">
        <title>The Selaginella genome identifies genetic changes associated with the evolution of vascular plants.</title>
        <authorList>
            <person name="Banks J.A."/>
            <person name="Nishiyama T."/>
            <person name="Hasebe M."/>
            <person name="Bowman J.L."/>
            <person name="Gribskov M."/>
            <person name="dePamphilis C."/>
            <person name="Albert V.A."/>
            <person name="Aono N."/>
            <person name="Aoyama T."/>
            <person name="Ambrose B.A."/>
            <person name="Ashton N.W."/>
            <person name="Axtell M.J."/>
            <person name="Barker E."/>
            <person name="Barker M.S."/>
            <person name="Bennetzen J.L."/>
            <person name="Bonawitz N.D."/>
            <person name="Chapple C."/>
            <person name="Cheng C."/>
            <person name="Correa L.G."/>
            <person name="Dacre M."/>
            <person name="DeBarry J."/>
            <person name="Dreyer I."/>
            <person name="Elias M."/>
            <person name="Engstrom E.M."/>
            <person name="Estelle M."/>
            <person name="Feng L."/>
            <person name="Finet C."/>
            <person name="Floyd S.K."/>
            <person name="Frommer W.B."/>
            <person name="Fujita T."/>
            <person name="Gramzow L."/>
            <person name="Gutensohn M."/>
            <person name="Harholt J."/>
            <person name="Hattori M."/>
            <person name="Heyl A."/>
            <person name="Hirai T."/>
            <person name="Hiwatashi Y."/>
            <person name="Ishikawa M."/>
            <person name="Iwata M."/>
            <person name="Karol K.G."/>
            <person name="Koehler B."/>
            <person name="Kolukisaoglu U."/>
            <person name="Kubo M."/>
            <person name="Kurata T."/>
            <person name="Lalonde S."/>
            <person name="Li K."/>
            <person name="Li Y."/>
            <person name="Litt A."/>
            <person name="Lyons E."/>
            <person name="Manning G."/>
            <person name="Maruyama T."/>
            <person name="Michael T.P."/>
            <person name="Mikami K."/>
            <person name="Miyazaki S."/>
            <person name="Morinaga S."/>
            <person name="Murata T."/>
            <person name="Mueller-Roeber B."/>
            <person name="Nelson D.R."/>
            <person name="Obara M."/>
            <person name="Oguri Y."/>
            <person name="Olmstead R.G."/>
            <person name="Onodera N."/>
            <person name="Petersen B.L."/>
            <person name="Pils B."/>
            <person name="Prigge M."/>
            <person name="Rensing S.A."/>
            <person name="Riano-Pachon D.M."/>
            <person name="Roberts A.W."/>
            <person name="Sato Y."/>
            <person name="Scheller H.V."/>
            <person name="Schulz B."/>
            <person name="Schulz C."/>
            <person name="Shakirov E.V."/>
            <person name="Shibagaki N."/>
            <person name="Shinohara N."/>
            <person name="Shippen D.E."/>
            <person name="Soerensen I."/>
            <person name="Sotooka R."/>
            <person name="Sugimoto N."/>
            <person name="Sugita M."/>
            <person name="Sumikawa N."/>
            <person name="Tanurdzic M."/>
            <person name="Theissen G."/>
            <person name="Ulvskov P."/>
            <person name="Wakazuki S."/>
            <person name="Weng J.K."/>
            <person name="Willats W.W."/>
            <person name="Wipf D."/>
            <person name="Wolf P.G."/>
            <person name="Yang L."/>
            <person name="Zimmer A.D."/>
            <person name="Zhu Q."/>
            <person name="Mitros T."/>
            <person name="Hellsten U."/>
            <person name="Loque D."/>
            <person name="Otillar R."/>
            <person name="Salamov A."/>
            <person name="Schmutz J."/>
            <person name="Shapiro H."/>
            <person name="Lindquist E."/>
            <person name="Lucas S."/>
            <person name="Rokhsar D."/>
            <person name="Grigoriev I.V."/>
        </authorList>
    </citation>
    <scope>NUCLEOTIDE SEQUENCE [LARGE SCALE GENOMIC DNA]</scope>
</reference>